<feature type="transmembrane region" description="Helical" evidence="7">
    <location>
        <begin position="64"/>
        <end position="85"/>
    </location>
</feature>
<dbReference type="InterPro" id="IPR052159">
    <property type="entry name" value="Competence_DNA_uptake"/>
</dbReference>
<evidence type="ECO:0000256" key="5">
    <source>
        <dbReference type="ARBA" id="ARBA00023136"/>
    </source>
</evidence>
<dbReference type="InterPro" id="IPR004477">
    <property type="entry name" value="ComEC_N"/>
</dbReference>
<dbReference type="EMBL" id="LROM01000152">
    <property type="protein sequence ID" value="OEZ91573.1"/>
    <property type="molecule type" value="Genomic_DNA"/>
</dbReference>
<dbReference type="GO" id="GO:0030420">
    <property type="term" value="P:establishment of competence for transformation"/>
    <property type="evidence" value="ECO:0007669"/>
    <property type="project" value="InterPro"/>
</dbReference>
<evidence type="ECO:0000256" key="4">
    <source>
        <dbReference type="ARBA" id="ARBA00022989"/>
    </source>
</evidence>
<feature type="domain" description="Metallo-beta-lactamase" evidence="8">
    <location>
        <begin position="629"/>
        <end position="824"/>
    </location>
</feature>
<keyword evidence="5 7" id="KW-0472">Membrane</keyword>
<dbReference type="NCBIfam" id="TIGR00360">
    <property type="entry name" value="ComEC_N-term"/>
    <property type="match status" value="1"/>
</dbReference>
<feature type="transmembrane region" description="Helical" evidence="7">
    <location>
        <begin position="511"/>
        <end position="530"/>
    </location>
</feature>
<keyword evidence="10" id="KW-1185">Reference proteome</keyword>
<keyword evidence="4 7" id="KW-1133">Transmembrane helix</keyword>
<dbReference type="SUPFAM" id="SSF56281">
    <property type="entry name" value="Metallo-hydrolase/oxidoreductase"/>
    <property type="match status" value="1"/>
</dbReference>
<evidence type="ECO:0000259" key="8">
    <source>
        <dbReference type="SMART" id="SM00849"/>
    </source>
</evidence>
<proteinExistence type="predicted"/>
<evidence type="ECO:0000256" key="1">
    <source>
        <dbReference type="ARBA" id="ARBA00004651"/>
    </source>
</evidence>
<feature type="transmembrane region" description="Helical" evidence="7">
    <location>
        <begin position="542"/>
        <end position="561"/>
    </location>
</feature>
<dbReference type="OrthoDB" id="9761531at2"/>
<feature type="region of interest" description="Disordered" evidence="6">
    <location>
        <begin position="154"/>
        <end position="178"/>
    </location>
</feature>
<dbReference type="RefSeq" id="WP_070252036.1">
    <property type="nucleotide sequence ID" value="NZ_LROM01000152.1"/>
</dbReference>
<dbReference type="InterPro" id="IPR036866">
    <property type="entry name" value="RibonucZ/Hydroxyglut_hydro"/>
</dbReference>
<dbReference type="SMART" id="SM00849">
    <property type="entry name" value="Lactamase_B"/>
    <property type="match status" value="1"/>
</dbReference>
<keyword evidence="3 7" id="KW-0812">Transmembrane</keyword>
<dbReference type="AlphaFoldDB" id="A0A1E7W6H1"/>
<accession>A0A1E7W6H1</accession>
<dbReference type="InterPro" id="IPR025405">
    <property type="entry name" value="DUF4131"/>
</dbReference>
<evidence type="ECO:0000313" key="10">
    <source>
        <dbReference type="Proteomes" id="UP000175989"/>
    </source>
</evidence>
<evidence type="ECO:0000256" key="6">
    <source>
        <dbReference type="SAM" id="MobiDB-lite"/>
    </source>
</evidence>
<feature type="transmembrane region" description="Helical" evidence="7">
    <location>
        <begin position="573"/>
        <end position="590"/>
    </location>
</feature>
<reference evidence="10" key="1">
    <citation type="journal article" date="2016" name="Front. Microbiol.">
        <title>Molecular Keys to the Janthinobacterium and Duganella spp. Interaction with the Plant Pathogen Fusarium graminearum.</title>
        <authorList>
            <person name="Haack F.S."/>
            <person name="Poehlein A."/>
            <person name="Kroger C."/>
            <person name="Voigt C.A."/>
            <person name="Piepenbring M."/>
            <person name="Bode H.B."/>
            <person name="Daniel R."/>
            <person name="Schafer W."/>
            <person name="Streit W.R."/>
        </authorList>
    </citation>
    <scope>NUCLEOTIDE SEQUENCE [LARGE SCALE GENOMIC DNA]</scope>
    <source>
        <strain evidence="10">T54</strain>
    </source>
</reference>
<organism evidence="9 10">
    <name type="scientific">Duganella phyllosphaerae</name>
    <dbReference type="NCBI Taxonomy" id="762836"/>
    <lineage>
        <taxon>Bacteria</taxon>
        <taxon>Pseudomonadati</taxon>
        <taxon>Pseudomonadota</taxon>
        <taxon>Betaproteobacteria</taxon>
        <taxon>Burkholderiales</taxon>
        <taxon>Oxalobacteraceae</taxon>
        <taxon>Telluria group</taxon>
        <taxon>Duganella</taxon>
    </lineage>
</organism>
<feature type="transmembrane region" description="Helical" evidence="7">
    <location>
        <begin position="25"/>
        <end position="44"/>
    </location>
</feature>
<dbReference type="GO" id="GO:0005886">
    <property type="term" value="C:plasma membrane"/>
    <property type="evidence" value="ECO:0007669"/>
    <property type="project" value="UniProtKB-SubCell"/>
</dbReference>
<dbReference type="NCBIfam" id="TIGR00361">
    <property type="entry name" value="ComEC_Rec2"/>
    <property type="match status" value="1"/>
</dbReference>
<gene>
    <name evidence="9" type="ORF">DUPY_51860</name>
</gene>
<dbReference type="InterPro" id="IPR001279">
    <property type="entry name" value="Metallo-B-lactamas"/>
</dbReference>
<dbReference type="PANTHER" id="PTHR30619">
    <property type="entry name" value="DNA INTERNALIZATION/COMPETENCE PROTEIN COMEC/REC2"/>
    <property type="match status" value="1"/>
</dbReference>
<dbReference type="CDD" id="cd07731">
    <property type="entry name" value="ComA-like_MBL-fold"/>
    <property type="match status" value="1"/>
</dbReference>
<evidence type="ECO:0000256" key="2">
    <source>
        <dbReference type="ARBA" id="ARBA00022475"/>
    </source>
</evidence>
<feature type="transmembrane region" description="Helical" evidence="7">
    <location>
        <begin position="346"/>
        <end position="364"/>
    </location>
</feature>
<dbReference type="InterPro" id="IPR035681">
    <property type="entry name" value="ComA-like_MBL"/>
</dbReference>
<name>A0A1E7W6H1_9BURK</name>
<comment type="subcellular location">
    <subcellularLocation>
        <location evidence="1">Cell membrane</location>
        <topology evidence="1">Multi-pass membrane protein</topology>
    </subcellularLocation>
</comment>
<protein>
    <submittedName>
        <fullName evidence="9">ComEC family competence protein</fullName>
    </submittedName>
</protein>
<dbReference type="PANTHER" id="PTHR30619:SF1">
    <property type="entry name" value="RECOMBINATION PROTEIN 2"/>
    <property type="match status" value="1"/>
</dbReference>
<dbReference type="Pfam" id="PF03772">
    <property type="entry name" value="Competence"/>
    <property type="match status" value="1"/>
</dbReference>
<dbReference type="InterPro" id="IPR004797">
    <property type="entry name" value="Competence_ComEC/Rec2"/>
</dbReference>
<feature type="compositionally biased region" description="Basic and acidic residues" evidence="6">
    <location>
        <begin position="439"/>
        <end position="457"/>
    </location>
</feature>
<dbReference type="Pfam" id="PF00753">
    <property type="entry name" value="Lactamase_B"/>
    <property type="match status" value="1"/>
</dbReference>
<evidence type="ECO:0000313" key="9">
    <source>
        <dbReference type="EMBL" id="OEZ91573.1"/>
    </source>
</evidence>
<keyword evidence="2" id="KW-1003">Cell membrane</keyword>
<comment type="caution">
    <text evidence="9">The sequence shown here is derived from an EMBL/GenBank/DDBJ whole genome shotgun (WGS) entry which is preliminary data.</text>
</comment>
<evidence type="ECO:0000256" key="7">
    <source>
        <dbReference type="SAM" id="Phobius"/>
    </source>
</evidence>
<dbReference type="Pfam" id="PF13567">
    <property type="entry name" value="DUF4131"/>
    <property type="match status" value="1"/>
</dbReference>
<sequence length="880" mass="95134">MRAAAIGLACGAALLQTRAQLPEPAAVAVSCSAAAALLLLLLLWPARAGWRYFPVMARTGIVAVAVRVLLIWFVAIIGGFLWAAWLAHGALAPSLAPEDEGRDFIIVGTIDNLPYRFAAGARFNFAVERVEDRTGKALLPVPVPPRIAISWYSGSRPPKSAPGKVPKPGKKAQAGEGGEVGKVGAVGEIGNVQPGERWRLTVRLQRPHANANPHGFDYEAWLLEQGVRATGYVRADRANGRRDAFVASANNLIERSRAGLRARIEQALDGRQYAGVIVALVVGDQRGIGQSDWQVFNRTGIGHLVSISGLHITMVAGLFAWVAHTSWRHSFFTGAQLPLLLPAQKVAALVGAVSALLYVLLAGFGVPAQRTLYMLIVVAVALWCNRLSDFSHVLCTALGVVVVIDPWAVLWPGFWLSFGAVAVIVYATAGRTTARPVRTRTDTEQSGWERTDMDHSSLDQPPGTPATRMLVWLRQWWPALKLGAHTQYAVTLGLLPLTMLLFSQVSVISPVANAVAIPLISLVITPLALAGSMLPTVLGTPLLVLSHWLVEWLAACLAWFSGLRYAVWTAPAPPWWLFCFAMFGTLWLLAPRGWPVRWLGLATWIPLLAAQSTHPAPGRMTVTAFDVGQGMALLVETSSHRLLYDTGPTYGPDSNAGGRVLVPYLRARGIARLDGVVVSHSDVDHAGGALTVLDNVRADWVLSSLAPGHPIARAARQHVSCAAGQQWTWDGVLFEVLHPLTTSRSDAAIKSNARSCVLRITASGKSVLLAGDIEAAQEARLVQQEGGRLRADVLLAPHHGSGTSSTPAFLQAVLPQAAIFQVGHRNRYGHPKKEVYQRYGDLGIERLRTDRTGALTIEVGPSIEIRRFRHTDARYWHDQP</sequence>
<dbReference type="Gene3D" id="3.60.15.10">
    <property type="entry name" value="Ribonuclease Z/Hydroxyacylglutathione hydrolase-like"/>
    <property type="match status" value="1"/>
</dbReference>
<feature type="compositionally biased region" description="Low complexity" evidence="6">
    <location>
        <begin position="157"/>
        <end position="174"/>
    </location>
</feature>
<evidence type="ECO:0000256" key="3">
    <source>
        <dbReference type="ARBA" id="ARBA00022692"/>
    </source>
</evidence>
<feature type="region of interest" description="Disordered" evidence="6">
    <location>
        <begin position="437"/>
        <end position="460"/>
    </location>
</feature>
<feature type="transmembrane region" description="Helical" evidence="7">
    <location>
        <begin position="408"/>
        <end position="429"/>
    </location>
</feature>
<dbReference type="Proteomes" id="UP000175989">
    <property type="component" value="Unassembled WGS sequence"/>
</dbReference>
<dbReference type="PATRIC" id="fig|762836.4.peg.5330"/>